<protein>
    <submittedName>
        <fullName evidence="6">Solute carrier family 46 member 3</fullName>
    </submittedName>
</protein>
<feature type="transmembrane region" description="Helical" evidence="5">
    <location>
        <begin position="224"/>
        <end position="244"/>
    </location>
</feature>
<evidence type="ECO:0000313" key="6">
    <source>
        <dbReference type="EMBL" id="ADY42949.1"/>
    </source>
</evidence>
<feature type="transmembrane region" description="Helical" evidence="5">
    <location>
        <begin position="97"/>
        <end position="117"/>
    </location>
</feature>
<evidence type="ECO:0000256" key="3">
    <source>
        <dbReference type="ARBA" id="ARBA00022989"/>
    </source>
</evidence>
<comment type="subcellular location">
    <subcellularLocation>
        <location evidence="1">Membrane</location>
        <topology evidence="1">Multi-pass membrane protein</topology>
    </subcellularLocation>
</comment>
<feature type="transmembrane region" description="Helical" evidence="5">
    <location>
        <begin position="405"/>
        <end position="428"/>
    </location>
</feature>
<proteinExistence type="evidence at transcript level"/>
<organism evidence="6">
    <name type="scientific">Ascaris suum</name>
    <name type="common">Pig roundworm</name>
    <name type="synonym">Ascaris lumbricoides</name>
    <dbReference type="NCBI Taxonomy" id="6253"/>
    <lineage>
        <taxon>Eukaryota</taxon>
        <taxon>Metazoa</taxon>
        <taxon>Ecdysozoa</taxon>
        <taxon>Nematoda</taxon>
        <taxon>Chromadorea</taxon>
        <taxon>Rhabditida</taxon>
        <taxon>Spirurina</taxon>
        <taxon>Ascaridomorpha</taxon>
        <taxon>Ascaridoidea</taxon>
        <taxon>Ascarididae</taxon>
        <taxon>Ascaris</taxon>
    </lineage>
</organism>
<dbReference type="InterPro" id="IPR011701">
    <property type="entry name" value="MFS"/>
</dbReference>
<feature type="transmembrane region" description="Helical" evidence="5">
    <location>
        <begin position="434"/>
        <end position="455"/>
    </location>
</feature>
<evidence type="ECO:0000256" key="4">
    <source>
        <dbReference type="ARBA" id="ARBA00023136"/>
    </source>
</evidence>
<dbReference type="PANTHER" id="PTHR23507">
    <property type="entry name" value="ZGC:174356"/>
    <property type="match status" value="1"/>
</dbReference>
<evidence type="ECO:0000256" key="1">
    <source>
        <dbReference type="ARBA" id="ARBA00004141"/>
    </source>
</evidence>
<feature type="transmembrane region" description="Helical" evidence="5">
    <location>
        <begin position="163"/>
        <end position="185"/>
    </location>
</feature>
<feature type="transmembrane region" description="Helical" evidence="5">
    <location>
        <begin position="129"/>
        <end position="151"/>
    </location>
</feature>
<feature type="transmembrane region" description="Helical" evidence="5">
    <location>
        <begin position="197"/>
        <end position="218"/>
    </location>
</feature>
<dbReference type="Pfam" id="PF07690">
    <property type="entry name" value="MFS_1"/>
    <property type="match status" value="1"/>
</dbReference>
<feature type="transmembrane region" description="Helical" evidence="5">
    <location>
        <begin position="280"/>
        <end position="302"/>
    </location>
</feature>
<dbReference type="SUPFAM" id="SSF103473">
    <property type="entry name" value="MFS general substrate transporter"/>
    <property type="match status" value="1"/>
</dbReference>
<dbReference type="AlphaFoldDB" id="F1KYJ5"/>
<dbReference type="EMBL" id="JI168084">
    <property type="protein sequence ID" value="ADY42949.1"/>
    <property type="molecule type" value="mRNA"/>
</dbReference>
<evidence type="ECO:0000256" key="2">
    <source>
        <dbReference type="ARBA" id="ARBA00022692"/>
    </source>
</evidence>
<dbReference type="GO" id="GO:0016020">
    <property type="term" value="C:membrane"/>
    <property type="evidence" value="ECO:0007669"/>
    <property type="project" value="UniProtKB-SubCell"/>
</dbReference>
<keyword evidence="3 5" id="KW-1133">Transmembrane helix</keyword>
<evidence type="ECO:0000256" key="5">
    <source>
        <dbReference type="SAM" id="Phobius"/>
    </source>
</evidence>
<keyword evidence="2 5" id="KW-0812">Transmembrane</keyword>
<dbReference type="GO" id="GO:0022857">
    <property type="term" value="F:transmembrane transporter activity"/>
    <property type="evidence" value="ECO:0007669"/>
    <property type="project" value="InterPro"/>
</dbReference>
<name>F1KYJ5_ASCSU</name>
<sequence length="488" mass="53536">MGESATSDETDLDVVIPTFKLEIDERKRKPVLHPSDRVAIPLCVYSITASMFLPVFQSLVYQKVCEQSETHLGISVNCTDRKSAATNQVLQTEANTIILLCSVAMCVLGGISSALLGRLGDAKSRKMALLVPFGGLILADCTLILQSFFSYLSAHWLILSEALFAICGGYMSIISSCFAYASDAVSSSPNKSRSRTIAVLEGTLGLGGTIGFLCAPLLPLVGFTTVFTAFSFLHLFCILCFFLLPDIKHRSEGGLPRSKRTFCGCKTFNSLKKTRQKSHLAVLVLSFGISFLAFIGSTHILFYYLKFRFSWDAALYGLLKGPLQGISTLATLFLYPWLRSRHIADCSLTLVGIVSRLLGRLWIGIAWNTASVFLLIVLDAFSRFAATGLRAMMANSVMPEDHGSLFALIAITEAGCNLIAAVVFHMLFPVSIPILPQISFVILASLLLIPLWLIWSRWGDLSMVVDRQSQDTELKTIEIGEDPERLEN</sequence>
<dbReference type="InterPro" id="IPR036259">
    <property type="entry name" value="MFS_trans_sf"/>
</dbReference>
<dbReference type="Gene3D" id="1.20.1250.20">
    <property type="entry name" value="MFS general substrate transporter like domains"/>
    <property type="match status" value="1"/>
</dbReference>
<accession>F1KYJ5</accession>
<dbReference type="PANTHER" id="PTHR23507:SF27">
    <property type="entry name" value="SOLUTE CARRIER FAMILY RELATED"/>
    <property type="match status" value="1"/>
</dbReference>
<reference evidence="6" key="1">
    <citation type="journal article" date="2011" name="Genome Res.">
        <title>Deep small RNA sequencing from the nematode Ascaris reveals conservation, functional diversification, and novel developmental profiles.</title>
        <authorList>
            <person name="Wang J."/>
            <person name="Czech B."/>
            <person name="Crunk A."/>
            <person name="Wallace A."/>
            <person name="Mitreva M."/>
            <person name="Hannon G.J."/>
            <person name="Davis R.E."/>
        </authorList>
    </citation>
    <scope>NUCLEOTIDE SEQUENCE</scope>
</reference>
<keyword evidence="4 5" id="KW-0472">Membrane</keyword>
<feature type="transmembrane region" description="Helical" evidence="5">
    <location>
        <begin position="38"/>
        <end position="56"/>
    </location>
</feature>